<keyword evidence="7" id="KW-0269">Exonuclease</keyword>
<evidence type="ECO:0000259" key="16">
    <source>
        <dbReference type="PROSITE" id="PS51198"/>
    </source>
</evidence>
<keyword evidence="4" id="KW-0227">DNA damage</keyword>
<feature type="domain" description="UvrD-like helicase ATP-binding" evidence="16">
    <location>
        <begin position="8"/>
        <end position="403"/>
    </location>
</feature>
<evidence type="ECO:0000256" key="10">
    <source>
        <dbReference type="ARBA" id="ARBA00023204"/>
    </source>
</evidence>
<keyword evidence="6 15" id="KW-0347">Helicase</keyword>
<dbReference type="GO" id="GO:0004527">
    <property type="term" value="F:exonuclease activity"/>
    <property type="evidence" value="ECO:0007669"/>
    <property type="project" value="UniProtKB-KW"/>
</dbReference>
<name>A0A6S4GR53_9BACT</name>
<comment type="catalytic activity">
    <reaction evidence="14">
        <text>ATP + H2O = ADP + phosphate + H(+)</text>
        <dbReference type="Rhea" id="RHEA:13065"/>
        <dbReference type="ChEBI" id="CHEBI:15377"/>
        <dbReference type="ChEBI" id="CHEBI:15378"/>
        <dbReference type="ChEBI" id="CHEBI:30616"/>
        <dbReference type="ChEBI" id="CHEBI:43474"/>
        <dbReference type="ChEBI" id="CHEBI:456216"/>
        <dbReference type="EC" id="5.6.2.4"/>
    </reaction>
</comment>
<dbReference type="InterPro" id="IPR038726">
    <property type="entry name" value="PDDEXK_AddAB-type"/>
</dbReference>
<dbReference type="GO" id="GO:0005524">
    <property type="term" value="F:ATP binding"/>
    <property type="evidence" value="ECO:0007669"/>
    <property type="project" value="UniProtKB-UniRule"/>
</dbReference>
<sequence length="1099" mass="124663">MDFNTRYAKLNDNQRQAVDYIHGSLLVIAGPGTGKTELLSMRTAQILKKTDTLPNSILCLTFTESGATNMRQRLRQIIGEDAYKIAIHTFHSFGTEIINQHREYFFRGADAQPVDELTQYQIISGILENLDWRNPLTVKNSGEFVYIKELIRVISEFKQSGLTPAELKTIIADNQRIIDEIAPDIQQIFATKISKKTIELFAPMAERIAESIDKNPEKENSNLPSSVTPYANVLALSVAHAAQEAIDTNSTKPLTAWKNKWCEKNANGEFVLKDSAAAEKLSAVIDVYEKYVNILSERSLFDYDDMILSVIQACESHPELRANLQEQFQFIMVDEFQDTNLAQLRLLFNLTSDNDDNPNIMAVGDDDQAIFSFQGADVGNIQRFRQHYHNPKIIVLTDNYRSAENILTSARQVITQGSDRLENTIDGLSKQLTAHADSQGSRVEIQEFSSASEERAGVAKQIAELIKSGEKPENITIIARHHKELIEILPYLYRENIAVNYERHDDILEQDIIQILDKLARVIVAIHQNDLSLANSLLPEIIAHPAFGFSTSDIWKLSLHAYKNRQLWLESMLANSTFKEFGEWLLDRAKDVPNLPLEEQLDNLLGLTVDNKDYNTSTSSIANFYFSPDKLEKNPDTYLTTLESLRTLRQKLRDRITDKNPTLEDFLEFIDLHISTKTRLTQIRPYASSIRGAINLMTAHKSKGLEFPHVFVVGAIDSAWGEKVRTRSRLIRYPANLQLQPAGATYDERLRLFFVAMTRAKNTLTMTYSQTNDSGSDTIIASFLTNHTPTIIPAIENPTEQIEIAKTSWSERLTSPIIPELKDLLAPNLETYKLSVTHLNNFLDVSRGGPQNFLLNNLLHFPAAKNSAASYGTAIHNSLQQAHYLLSTDHQLPSTEQILQFFQKSLEDQHLPADDFQLYLDKGKSALTTFLNTKASDFHDTDLAELDFSNQGVIIGEAKLTGKLDVVDIDKQNKTIFVTDYKTGKPSHSWKGSADYEKIKLHKYRQQLMFYQLLVEHSRDYSNFTFTGGRLQFVEPDMKTGDILSLEDTFSREELSEFTQLIEIIWRKITTLDLPDVSGYSADYKGMLQFENDLLTGEI</sequence>
<dbReference type="EC" id="5.6.2.4" evidence="13"/>
<dbReference type="KEGG" id="sox:TM7x_01485"/>
<dbReference type="InterPro" id="IPR027417">
    <property type="entry name" value="P-loop_NTPase"/>
</dbReference>
<evidence type="ECO:0000313" key="18">
    <source>
        <dbReference type="EMBL" id="AJA06795.1"/>
    </source>
</evidence>
<protein>
    <recommendedName>
        <fullName evidence="13">DNA 3'-5' helicase</fullName>
        <ecNumber evidence="13">5.6.2.4</ecNumber>
    </recommendedName>
</protein>
<evidence type="ECO:0000256" key="5">
    <source>
        <dbReference type="ARBA" id="ARBA00022801"/>
    </source>
</evidence>
<dbReference type="CDD" id="cd17932">
    <property type="entry name" value="DEXQc_UvrD"/>
    <property type="match status" value="1"/>
</dbReference>
<feature type="domain" description="UvrD-like helicase C-terminal" evidence="17">
    <location>
        <begin position="404"/>
        <end position="704"/>
    </location>
</feature>
<evidence type="ECO:0000256" key="14">
    <source>
        <dbReference type="ARBA" id="ARBA00048988"/>
    </source>
</evidence>
<proteinExistence type="inferred from homology"/>
<evidence type="ECO:0000256" key="2">
    <source>
        <dbReference type="ARBA" id="ARBA00022722"/>
    </source>
</evidence>
<evidence type="ECO:0000256" key="15">
    <source>
        <dbReference type="PROSITE-ProRule" id="PRU00560"/>
    </source>
</evidence>
<dbReference type="GO" id="GO:0000725">
    <property type="term" value="P:recombinational repair"/>
    <property type="evidence" value="ECO:0007669"/>
    <property type="project" value="TreeGrafter"/>
</dbReference>
<evidence type="ECO:0000313" key="19">
    <source>
        <dbReference type="Proteomes" id="UP000030902"/>
    </source>
</evidence>
<dbReference type="Pfam" id="PF12705">
    <property type="entry name" value="PDDEXK_1"/>
    <property type="match status" value="1"/>
</dbReference>
<comment type="catalytic activity">
    <reaction evidence="12">
        <text>Couples ATP hydrolysis with the unwinding of duplex DNA by translocating in the 3'-5' direction.</text>
        <dbReference type="EC" id="5.6.2.4"/>
    </reaction>
</comment>
<dbReference type="SUPFAM" id="SSF52980">
    <property type="entry name" value="Restriction endonuclease-like"/>
    <property type="match status" value="1"/>
</dbReference>
<dbReference type="EMBL" id="CP007496">
    <property type="protein sequence ID" value="AJA06795.1"/>
    <property type="molecule type" value="Genomic_DNA"/>
</dbReference>
<keyword evidence="3 15" id="KW-0547">Nucleotide-binding</keyword>
<evidence type="ECO:0000256" key="6">
    <source>
        <dbReference type="ARBA" id="ARBA00022806"/>
    </source>
</evidence>
<dbReference type="PANTHER" id="PTHR11070:SF2">
    <property type="entry name" value="ATP-DEPENDENT DNA HELICASE SRS2"/>
    <property type="match status" value="1"/>
</dbReference>
<dbReference type="GO" id="GO:0043138">
    <property type="term" value="F:3'-5' DNA helicase activity"/>
    <property type="evidence" value="ECO:0007669"/>
    <property type="project" value="UniProtKB-EC"/>
</dbReference>
<reference evidence="18 19" key="1">
    <citation type="journal article" date="2015" name="Proc. Natl. Acad. Sci. U.S.A.">
        <title>Cultivation of a human-associated TM7 phylotype reveals a reduced genome and epibiotic parasitic lifestyle.</title>
        <authorList>
            <person name="He X."/>
            <person name="McLean J.S."/>
            <person name="Edlund A."/>
            <person name="Yooseph S."/>
            <person name="Hall A.P."/>
            <person name="Liu S.Y."/>
            <person name="Dorrestein P.C."/>
            <person name="Esquenazi E."/>
            <person name="Hunter R.C."/>
            <person name="Cheng G."/>
            <person name="Nelson K.E."/>
            <person name="Lux R."/>
            <person name="Shi W."/>
        </authorList>
    </citation>
    <scope>NUCLEOTIDE SEQUENCE [LARGE SCALE GENOMIC DNA]</scope>
    <source>
        <strain evidence="18 19">TM7x</strain>
    </source>
</reference>
<dbReference type="InterPro" id="IPR011335">
    <property type="entry name" value="Restrct_endonuc-II-like"/>
</dbReference>
<dbReference type="InterPro" id="IPR014017">
    <property type="entry name" value="DNA_helicase_UvrD-like_C"/>
</dbReference>
<evidence type="ECO:0000256" key="7">
    <source>
        <dbReference type="ARBA" id="ARBA00022839"/>
    </source>
</evidence>
<dbReference type="Gene3D" id="1.10.10.160">
    <property type="match status" value="1"/>
</dbReference>
<evidence type="ECO:0000256" key="11">
    <source>
        <dbReference type="ARBA" id="ARBA00023235"/>
    </source>
</evidence>
<evidence type="ECO:0000256" key="9">
    <source>
        <dbReference type="ARBA" id="ARBA00023125"/>
    </source>
</evidence>
<evidence type="ECO:0000256" key="12">
    <source>
        <dbReference type="ARBA" id="ARBA00034617"/>
    </source>
</evidence>
<dbReference type="Gene3D" id="1.10.486.10">
    <property type="entry name" value="PCRA, domain 4"/>
    <property type="match status" value="1"/>
</dbReference>
<evidence type="ECO:0000256" key="8">
    <source>
        <dbReference type="ARBA" id="ARBA00022840"/>
    </source>
</evidence>
<dbReference type="AlphaFoldDB" id="A0A6S4GR53"/>
<dbReference type="Pfam" id="PF00580">
    <property type="entry name" value="UvrD-helicase"/>
    <property type="match status" value="2"/>
</dbReference>
<keyword evidence="19" id="KW-1185">Reference proteome</keyword>
<comment type="similarity">
    <text evidence="1">Belongs to the helicase family. UvrD subfamily.</text>
</comment>
<keyword evidence="11" id="KW-0413">Isomerase</keyword>
<dbReference type="InterPro" id="IPR013986">
    <property type="entry name" value="DExx_box_DNA_helicase_dom_sf"/>
</dbReference>
<feature type="binding site" evidence="15">
    <location>
        <begin position="29"/>
        <end position="36"/>
    </location>
    <ligand>
        <name>ATP</name>
        <dbReference type="ChEBI" id="CHEBI:30616"/>
    </ligand>
</feature>
<evidence type="ECO:0000256" key="1">
    <source>
        <dbReference type="ARBA" id="ARBA00009922"/>
    </source>
</evidence>
<dbReference type="Proteomes" id="UP000030902">
    <property type="component" value="Chromosome"/>
</dbReference>
<keyword evidence="8 15" id="KW-0067">ATP-binding</keyword>
<dbReference type="InterPro" id="IPR000212">
    <property type="entry name" value="DNA_helicase_UvrD/REP"/>
</dbReference>
<evidence type="ECO:0000256" key="4">
    <source>
        <dbReference type="ARBA" id="ARBA00022763"/>
    </source>
</evidence>
<dbReference type="Gene3D" id="3.40.50.300">
    <property type="entry name" value="P-loop containing nucleotide triphosphate hydrolases"/>
    <property type="match status" value="3"/>
</dbReference>
<gene>
    <name evidence="18" type="ORF">TM7x_01485</name>
</gene>
<evidence type="ECO:0000256" key="3">
    <source>
        <dbReference type="ARBA" id="ARBA00022741"/>
    </source>
</evidence>
<dbReference type="SUPFAM" id="SSF52540">
    <property type="entry name" value="P-loop containing nucleoside triphosphate hydrolases"/>
    <property type="match status" value="1"/>
</dbReference>
<dbReference type="Pfam" id="PF13361">
    <property type="entry name" value="UvrD_C"/>
    <property type="match status" value="1"/>
</dbReference>
<dbReference type="PROSITE" id="PS51198">
    <property type="entry name" value="UVRD_HELICASE_ATP_BIND"/>
    <property type="match status" value="1"/>
</dbReference>
<keyword evidence="9" id="KW-0238">DNA-binding</keyword>
<dbReference type="InterPro" id="IPR011604">
    <property type="entry name" value="PDDEXK-like_dom_sf"/>
</dbReference>
<dbReference type="PANTHER" id="PTHR11070">
    <property type="entry name" value="UVRD / RECB / PCRA DNA HELICASE FAMILY MEMBER"/>
    <property type="match status" value="1"/>
</dbReference>
<keyword evidence="10" id="KW-0234">DNA repair</keyword>
<evidence type="ECO:0000256" key="13">
    <source>
        <dbReference type="ARBA" id="ARBA00034808"/>
    </source>
</evidence>
<accession>A0A6S4GR53</accession>
<keyword evidence="2" id="KW-0540">Nuclease</keyword>
<keyword evidence="5 15" id="KW-0378">Hydrolase</keyword>
<dbReference type="Gene3D" id="3.90.320.10">
    <property type="match status" value="1"/>
</dbReference>
<dbReference type="GO" id="GO:0003677">
    <property type="term" value="F:DNA binding"/>
    <property type="evidence" value="ECO:0007669"/>
    <property type="project" value="UniProtKB-KW"/>
</dbReference>
<dbReference type="PROSITE" id="PS51217">
    <property type="entry name" value="UVRD_HELICASE_CTER"/>
    <property type="match status" value="1"/>
</dbReference>
<dbReference type="InterPro" id="IPR014016">
    <property type="entry name" value="UvrD-like_ATP-bd"/>
</dbReference>
<evidence type="ECO:0000259" key="17">
    <source>
        <dbReference type="PROSITE" id="PS51217"/>
    </source>
</evidence>
<dbReference type="RefSeq" id="WP_039327221.1">
    <property type="nucleotide sequence ID" value="NZ_CP007496.1"/>
</dbReference>
<organism evidence="18 19">
    <name type="scientific">Candidatus Nanosynbacter lyticus</name>
    <dbReference type="NCBI Taxonomy" id="2093824"/>
    <lineage>
        <taxon>Bacteria</taxon>
        <taxon>Candidatus Saccharimonadota</taxon>
        <taxon>Candidatus Saccharimonadia</taxon>
        <taxon>Candidatus Nanosynbacterales</taxon>
        <taxon>Candidatus Nanosynbacteraceae</taxon>
        <taxon>Candidatus Nanosynbacter</taxon>
    </lineage>
</organism>